<organism evidence="5 6">
    <name type="scientific">Maliponia aquimaris</name>
    <dbReference type="NCBI Taxonomy" id="1673631"/>
    <lineage>
        <taxon>Bacteria</taxon>
        <taxon>Pseudomonadati</taxon>
        <taxon>Pseudomonadota</taxon>
        <taxon>Alphaproteobacteria</taxon>
        <taxon>Rhodobacterales</taxon>
        <taxon>Paracoccaceae</taxon>
        <taxon>Maliponia</taxon>
    </lineage>
</organism>
<protein>
    <submittedName>
        <fullName evidence="5">Trk system potassium uptake protein TrkA</fullName>
    </submittedName>
</protein>
<dbReference type="SUPFAM" id="SSF116726">
    <property type="entry name" value="TrkA C-terminal domain-like"/>
    <property type="match status" value="1"/>
</dbReference>
<dbReference type="Gene3D" id="3.30.70.1450">
    <property type="entry name" value="Regulator of K+ conductance, C-terminal domain"/>
    <property type="match status" value="1"/>
</dbReference>
<dbReference type="SUPFAM" id="SSF51735">
    <property type="entry name" value="NAD(P)-binding Rossmann-fold domains"/>
    <property type="match status" value="1"/>
</dbReference>
<proteinExistence type="predicted"/>
<dbReference type="PROSITE" id="PS51201">
    <property type="entry name" value="RCK_N"/>
    <property type="match status" value="1"/>
</dbReference>
<dbReference type="PANTHER" id="PTHR43833">
    <property type="entry name" value="POTASSIUM CHANNEL PROTEIN 2-RELATED-RELATED"/>
    <property type="match status" value="1"/>
</dbReference>
<dbReference type="Gene3D" id="3.40.50.720">
    <property type="entry name" value="NAD(P)-binding Rossmann-like Domain"/>
    <property type="match status" value="1"/>
</dbReference>
<keyword evidence="2" id="KW-0406">Ion transport</keyword>
<dbReference type="InterPro" id="IPR003148">
    <property type="entry name" value="RCK_N"/>
</dbReference>
<accession>A0A238K0N6</accession>
<dbReference type="PANTHER" id="PTHR43833:SF5">
    <property type="entry name" value="TRK SYSTEM POTASSIUM UPTAKE PROTEIN TRKA"/>
    <property type="match status" value="1"/>
</dbReference>
<feature type="domain" description="RCK N-terminal" evidence="3">
    <location>
        <begin position="1"/>
        <end position="117"/>
    </location>
</feature>
<dbReference type="RefSeq" id="WP_094019743.1">
    <property type="nucleotide sequence ID" value="NZ_FXYF01000002.1"/>
</dbReference>
<evidence type="ECO:0000256" key="2">
    <source>
        <dbReference type="ARBA" id="ARBA00023065"/>
    </source>
</evidence>
<dbReference type="OrthoDB" id="7375203at2"/>
<dbReference type="Proteomes" id="UP000207598">
    <property type="component" value="Unassembled WGS sequence"/>
</dbReference>
<name>A0A238K0N6_9RHOB</name>
<dbReference type="AlphaFoldDB" id="A0A238K0N6"/>
<keyword evidence="6" id="KW-1185">Reference proteome</keyword>
<evidence type="ECO:0000259" key="3">
    <source>
        <dbReference type="PROSITE" id="PS51201"/>
    </source>
</evidence>
<evidence type="ECO:0000313" key="5">
    <source>
        <dbReference type="EMBL" id="SMX36459.1"/>
    </source>
</evidence>
<dbReference type="Pfam" id="PF02254">
    <property type="entry name" value="TrkA_N"/>
    <property type="match status" value="1"/>
</dbReference>
<dbReference type="GO" id="GO:0008324">
    <property type="term" value="F:monoatomic cation transmembrane transporter activity"/>
    <property type="evidence" value="ECO:0007669"/>
    <property type="project" value="InterPro"/>
</dbReference>
<dbReference type="InterPro" id="IPR036721">
    <property type="entry name" value="RCK_C_sf"/>
</dbReference>
<sequence>MRVTVLGASTFAIATIRQLIERGHEVVLIEQDRARLDALAETLDCGMIHGDGSLPGTLTEAFGDGADAFVALTDTDNVNILAAAVARSVGYPRVITQLTRTELRPIIDQLDLGETITPHESFARALVDGLERHDRVSAGDVLGNDLRLLVVTLPEAAEARVCSDLGLPDRARPLARIRGEEEVMLDPETELRPGDRLLLLVRARDHDRVLSLFSPPDAD</sequence>
<dbReference type="InterPro" id="IPR036291">
    <property type="entry name" value="NAD(P)-bd_dom_sf"/>
</dbReference>
<dbReference type="InterPro" id="IPR006037">
    <property type="entry name" value="RCK_C"/>
</dbReference>
<reference evidence="5 6" key="1">
    <citation type="submission" date="2017-05" db="EMBL/GenBank/DDBJ databases">
        <authorList>
            <person name="Song R."/>
            <person name="Chenine A.L."/>
            <person name="Ruprecht R.M."/>
        </authorList>
    </citation>
    <scope>NUCLEOTIDE SEQUENCE [LARGE SCALE GENOMIC DNA]</scope>
    <source>
        <strain evidence="5 6">CECT 8898</strain>
    </source>
</reference>
<evidence type="ECO:0000313" key="6">
    <source>
        <dbReference type="Proteomes" id="UP000207598"/>
    </source>
</evidence>
<evidence type="ECO:0000259" key="4">
    <source>
        <dbReference type="PROSITE" id="PS51202"/>
    </source>
</evidence>
<dbReference type="PROSITE" id="PS51202">
    <property type="entry name" value="RCK_C"/>
    <property type="match status" value="1"/>
</dbReference>
<dbReference type="EMBL" id="FXYF01000002">
    <property type="protein sequence ID" value="SMX36459.1"/>
    <property type="molecule type" value="Genomic_DNA"/>
</dbReference>
<gene>
    <name evidence="5" type="primary">trkA_2</name>
    <name evidence="5" type="ORF">MAA8898_00876</name>
</gene>
<dbReference type="GO" id="GO:0006813">
    <property type="term" value="P:potassium ion transport"/>
    <property type="evidence" value="ECO:0007669"/>
    <property type="project" value="InterPro"/>
</dbReference>
<feature type="domain" description="RCK C-terminal" evidence="4">
    <location>
        <begin position="136"/>
        <end position="215"/>
    </location>
</feature>
<evidence type="ECO:0000256" key="1">
    <source>
        <dbReference type="ARBA" id="ARBA00022448"/>
    </source>
</evidence>
<keyword evidence="1" id="KW-0813">Transport</keyword>
<dbReference type="InterPro" id="IPR050721">
    <property type="entry name" value="Trk_Ktr_HKT_K-transport"/>
</dbReference>